<dbReference type="GO" id="GO:0009007">
    <property type="term" value="F:site-specific DNA-methyltransferase (adenine-specific) activity"/>
    <property type="evidence" value="ECO:0007669"/>
    <property type="project" value="UniProtKB-EC"/>
</dbReference>
<dbReference type="PIRSF" id="PIRSF000398">
    <property type="entry name" value="M_m6A_EcoRV"/>
    <property type="match status" value="1"/>
</dbReference>
<keyword evidence="5" id="KW-0949">S-adenosyl-L-methionine</keyword>
<comment type="similarity">
    <text evidence="1">Belongs to the N(4)/N(6)-methyltransferase family.</text>
</comment>
<evidence type="ECO:0000256" key="2">
    <source>
        <dbReference type="ARBA" id="ARBA00011900"/>
    </source>
</evidence>
<dbReference type="GO" id="GO:1904047">
    <property type="term" value="F:S-adenosyl-L-methionine binding"/>
    <property type="evidence" value="ECO:0007669"/>
    <property type="project" value="TreeGrafter"/>
</dbReference>
<dbReference type="STRING" id="671143.DAMO_2668"/>
<evidence type="ECO:0000256" key="4">
    <source>
        <dbReference type="ARBA" id="ARBA00022679"/>
    </source>
</evidence>
<gene>
    <name evidence="8" type="ORF">DAMO_2668</name>
</gene>
<dbReference type="GO" id="GO:0009307">
    <property type="term" value="P:DNA restriction-modification system"/>
    <property type="evidence" value="ECO:0007669"/>
    <property type="project" value="InterPro"/>
</dbReference>
<dbReference type="Gene3D" id="1.10.1020.10">
    <property type="entry name" value="Adenine-specific Methyltransferase, Domain 2"/>
    <property type="match status" value="1"/>
</dbReference>
<dbReference type="InterPro" id="IPR012263">
    <property type="entry name" value="M_m6A_EcoRV"/>
</dbReference>
<feature type="binding site" evidence="7">
    <location>
        <position position="74"/>
    </location>
    <ligand>
        <name>S-adenosyl-L-methionine</name>
        <dbReference type="ChEBI" id="CHEBI:59789"/>
    </ligand>
</feature>
<protein>
    <recommendedName>
        <fullName evidence="2">site-specific DNA-methyltransferase (adenine-specific)</fullName>
        <ecNumber evidence="2">2.1.1.72</ecNumber>
    </recommendedName>
</protein>
<dbReference type="InterPro" id="IPR002052">
    <property type="entry name" value="DNA_methylase_N6_adenine_CS"/>
</dbReference>
<organism evidence="8 9">
    <name type="scientific">Methylomirabilis oxygeniifera</name>
    <dbReference type="NCBI Taxonomy" id="671143"/>
    <lineage>
        <taxon>Bacteria</taxon>
        <taxon>Candidatus Methylomirabilota</taxon>
        <taxon>Candidatus Methylomirabilia</taxon>
        <taxon>Candidatus Methylomirabilales</taxon>
        <taxon>Candidatus Methylomirabilaceae</taxon>
        <taxon>Candidatus Methylomirabilis</taxon>
    </lineage>
</organism>
<dbReference type="PRINTS" id="PR00505">
    <property type="entry name" value="D12N6MTFRASE"/>
</dbReference>
<dbReference type="PANTHER" id="PTHR30481:SF3">
    <property type="entry name" value="DNA ADENINE METHYLASE"/>
    <property type="match status" value="1"/>
</dbReference>
<evidence type="ECO:0000256" key="3">
    <source>
        <dbReference type="ARBA" id="ARBA00022603"/>
    </source>
</evidence>
<evidence type="ECO:0000256" key="5">
    <source>
        <dbReference type="ARBA" id="ARBA00022691"/>
    </source>
</evidence>
<dbReference type="REBASE" id="22909">
    <property type="entry name" value="M.MoxORF2668P"/>
</dbReference>
<evidence type="ECO:0000313" key="8">
    <source>
        <dbReference type="EMBL" id="CBE69740.1"/>
    </source>
</evidence>
<dbReference type="EC" id="2.1.1.72" evidence="2"/>
<dbReference type="InterPro" id="IPR029063">
    <property type="entry name" value="SAM-dependent_MTases_sf"/>
</dbReference>
<evidence type="ECO:0000256" key="7">
    <source>
        <dbReference type="PIRSR" id="PIRSR000398-1"/>
    </source>
</evidence>
<dbReference type="GO" id="GO:0006298">
    <property type="term" value="P:mismatch repair"/>
    <property type="evidence" value="ECO:0007669"/>
    <property type="project" value="TreeGrafter"/>
</dbReference>
<accession>D5MKB8</accession>
<dbReference type="KEGG" id="mox:DAMO_2668"/>
<feature type="binding site" evidence="7">
    <location>
        <position position="33"/>
    </location>
    <ligand>
        <name>S-adenosyl-L-methionine</name>
        <dbReference type="ChEBI" id="CHEBI:59789"/>
    </ligand>
</feature>
<dbReference type="SUPFAM" id="SSF53335">
    <property type="entry name" value="S-adenosyl-L-methionine-dependent methyltransferases"/>
    <property type="match status" value="1"/>
</dbReference>
<dbReference type="AlphaFoldDB" id="D5MKB8"/>
<evidence type="ECO:0000313" key="9">
    <source>
        <dbReference type="Proteomes" id="UP000006898"/>
    </source>
</evidence>
<dbReference type="InterPro" id="IPR012327">
    <property type="entry name" value="MeTrfase_D12"/>
</dbReference>
<dbReference type="HOGENOM" id="CLU_063430_2_0_0"/>
<dbReference type="PANTHER" id="PTHR30481">
    <property type="entry name" value="DNA ADENINE METHYLASE"/>
    <property type="match status" value="1"/>
</dbReference>
<reference evidence="8 9" key="1">
    <citation type="journal article" date="2010" name="Nature">
        <title>Nitrite-driven anaerobic methane oxidation by oxygenic bacteria.</title>
        <authorList>
            <person name="Ettwig K.F."/>
            <person name="Butler M.K."/>
            <person name="Le Paslier D."/>
            <person name="Pelletier E."/>
            <person name="Mangenot S."/>
            <person name="Kuypers M.M.M."/>
            <person name="Schreiber F."/>
            <person name="Dutilh B.E."/>
            <person name="Zedelius J."/>
            <person name="de Beer D."/>
            <person name="Gloerich J."/>
            <person name="Wessels H.J.C.T."/>
            <person name="van Allen T."/>
            <person name="Luesken F."/>
            <person name="Wu M."/>
            <person name="van de Pas-Schoonen K.T."/>
            <person name="Op den Camp H.J.M."/>
            <person name="Janssen-Megens E.M."/>
            <person name="Francoijs K-J."/>
            <person name="Stunnenberg H."/>
            <person name="Weissenbach J."/>
            <person name="Jetten M.S.M."/>
            <person name="Strous M."/>
        </authorList>
    </citation>
    <scope>NUCLEOTIDE SEQUENCE [LARGE SCALE GENOMIC DNA]</scope>
</reference>
<dbReference type="Gene3D" id="3.40.50.150">
    <property type="entry name" value="Vaccinia Virus protein VP39"/>
    <property type="match status" value="1"/>
</dbReference>
<dbReference type="EMBL" id="FP565575">
    <property type="protein sequence ID" value="CBE69740.1"/>
    <property type="molecule type" value="Genomic_DNA"/>
</dbReference>
<keyword evidence="3 8" id="KW-0489">Methyltransferase</keyword>
<keyword evidence="4" id="KW-0808">Transferase</keyword>
<dbReference type="PROSITE" id="PS00092">
    <property type="entry name" value="N6_MTASE"/>
    <property type="match status" value="1"/>
</dbReference>
<dbReference type="GO" id="GO:0032259">
    <property type="term" value="P:methylation"/>
    <property type="evidence" value="ECO:0007669"/>
    <property type="project" value="UniProtKB-KW"/>
</dbReference>
<evidence type="ECO:0000256" key="1">
    <source>
        <dbReference type="ARBA" id="ARBA00006594"/>
    </source>
</evidence>
<dbReference type="InterPro" id="IPR023095">
    <property type="entry name" value="Ade_MeTrfase_dom_2"/>
</dbReference>
<proteinExistence type="inferred from homology"/>
<name>D5MKB8_METO1</name>
<feature type="binding site" evidence="7">
    <location>
        <position position="202"/>
    </location>
    <ligand>
        <name>S-adenosyl-L-methionine</name>
        <dbReference type="ChEBI" id="CHEBI:59789"/>
    </ligand>
</feature>
<sequence length="297" mass="34273">MKVKEDTLDLFYGMEFQHVPPFRTQLLKWIGNKQRFAHKIASYFPKDIRTYREPFLGSGAVLAALQPPNAVGSDIFGPLMEIWRCLHESPEKLTDWYRTRYVEFTTVGKTEGYEGIKARYNANPNGPDLLFICRSCYGGVVRFRKSDGYISTPCGVHDPINPKSFAQRVEIWRRRTAGANFRHMDFEEAMSLAHEKDLVYCDPPYVCSQTILYQGQGFSLDRLMQTIADCKKRGVRVALSIDGKKKSGRVDCELRIPDSLFEREVFLDCGRSMLRRFQRGGESLEDEIVHDRLLLTY</sequence>
<dbReference type="Proteomes" id="UP000006898">
    <property type="component" value="Chromosome"/>
</dbReference>
<dbReference type="GO" id="GO:0043565">
    <property type="term" value="F:sequence-specific DNA binding"/>
    <property type="evidence" value="ECO:0007669"/>
    <property type="project" value="TreeGrafter"/>
</dbReference>
<evidence type="ECO:0000256" key="6">
    <source>
        <dbReference type="ARBA" id="ARBA00047942"/>
    </source>
</evidence>
<feature type="binding site" evidence="7">
    <location>
        <position position="29"/>
    </location>
    <ligand>
        <name>S-adenosyl-L-methionine</name>
        <dbReference type="ChEBI" id="CHEBI:59789"/>
    </ligand>
</feature>
<dbReference type="eggNOG" id="COG0338">
    <property type="taxonomic scope" value="Bacteria"/>
</dbReference>
<comment type="catalytic activity">
    <reaction evidence="6">
        <text>a 2'-deoxyadenosine in DNA + S-adenosyl-L-methionine = an N(6)-methyl-2'-deoxyadenosine in DNA + S-adenosyl-L-homocysteine + H(+)</text>
        <dbReference type="Rhea" id="RHEA:15197"/>
        <dbReference type="Rhea" id="RHEA-COMP:12418"/>
        <dbReference type="Rhea" id="RHEA-COMP:12419"/>
        <dbReference type="ChEBI" id="CHEBI:15378"/>
        <dbReference type="ChEBI" id="CHEBI:57856"/>
        <dbReference type="ChEBI" id="CHEBI:59789"/>
        <dbReference type="ChEBI" id="CHEBI:90615"/>
        <dbReference type="ChEBI" id="CHEBI:90616"/>
        <dbReference type="EC" id="2.1.1.72"/>
    </reaction>
</comment>
<dbReference type="Pfam" id="PF02086">
    <property type="entry name" value="MethyltransfD12"/>
    <property type="match status" value="1"/>
</dbReference>